<reference evidence="1" key="1">
    <citation type="submission" date="2018-02" db="EMBL/GenBank/DDBJ databases">
        <title>Rhizophora mucronata_Transcriptome.</title>
        <authorList>
            <person name="Meera S.P."/>
            <person name="Sreeshan A."/>
            <person name="Augustine A."/>
        </authorList>
    </citation>
    <scope>NUCLEOTIDE SEQUENCE</scope>
    <source>
        <tissue evidence="1">Leaf</tissue>
    </source>
</reference>
<protein>
    <submittedName>
        <fullName evidence="1">Uncharacterized protein</fullName>
    </submittedName>
</protein>
<dbReference type="AlphaFoldDB" id="A0A2P2QTC9"/>
<dbReference type="EMBL" id="GGEC01089694">
    <property type="protein sequence ID" value="MBX70178.1"/>
    <property type="molecule type" value="Transcribed_RNA"/>
</dbReference>
<sequence>MNLATALTACAHHYNPQNNSFQKDRILPQ</sequence>
<name>A0A2P2QTC9_RHIMU</name>
<proteinExistence type="predicted"/>
<evidence type="ECO:0000313" key="1">
    <source>
        <dbReference type="EMBL" id="MBX70178.1"/>
    </source>
</evidence>
<organism evidence="1">
    <name type="scientific">Rhizophora mucronata</name>
    <name type="common">Asiatic mangrove</name>
    <dbReference type="NCBI Taxonomy" id="61149"/>
    <lineage>
        <taxon>Eukaryota</taxon>
        <taxon>Viridiplantae</taxon>
        <taxon>Streptophyta</taxon>
        <taxon>Embryophyta</taxon>
        <taxon>Tracheophyta</taxon>
        <taxon>Spermatophyta</taxon>
        <taxon>Magnoliopsida</taxon>
        <taxon>eudicotyledons</taxon>
        <taxon>Gunneridae</taxon>
        <taxon>Pentapetalae</taxon>
        <taxon>rosids</taxon>
        <taxon>fabids</taxon>
        <taxon>Malpighiales</taxon>
        <taxon>Rhizophoraceae</taxon>
        <taxon>Rhizophora</taxon>
    </lineage>
</organism>
<accession>A0A2P2QTC9</accession>